<accession>A0A3G8JQ05</accession>
<dbReference type="PANTHER" id="PTHR30548:SF5">
    <property type="entry name" value="SUBUNIT OF OXYGEN-SENSITIVE 2-HYDROXYISOCAPROYL-COA DEHYDRATASE"/>
    <property type="match status" value="1"/>
</dbReference>
<dbReference type="Proteomes" id="UP000271469">
    <property type="component" value="Chromosome"/>
</dbReference>
<evidence type="ECO:0000313" key="5">
    <source>
        <dbReference type="EMBL" id="AZG46602.1"/>
    </source>
</evidence>
<dbReference type="RefSeq" id="WP_124709088.1">
    <property type="nucleotide sequence ID" value="NZ_CP033972.1"/>
</dbReference>
<dbReference type="KEGG" id="gom:D7316_03203"/>
<dbReference type="Gene3D" id="3.40.50.11890">
    <property type="match status" value="1"/>
</dbReference>
<dbReference type="GO" id="GO:0051536">
    <property type="term" value="F:iron-sulfur cluster binding"/>
    <property type="evidence" value="ECO:0007669"/>
    <property type="project" value="UniProtKB-KW"/>
</dbReference>
<gene>
    <name evidence="5" type="primary">fldC</name>
    <name evidence="5" type="ORF">D7316_03203</name>
</gene>
<keyword evidence="3" id="KW-0408">Iron</keyword>
<dbReference type="Pfam" id="PF06050">
    <property type="entry name" value="HGD-D"/>
    <property type="match status" value="1"/>
</dbReference>
<proteinExistence type="inferred from homology"/>
<dbReference type="OrthoDB" id="355459at2"/>
<keyword evidence="6" id="KW-1185">Reference proteome</keyword>
<dbReference type="Gene3D" id="3.40.50.11900">
    <property type="match status" value="1"/>
</dbReference>
<evidence type="ECO:0000256" key="4">
    <source>
        <dbReference type="ARBA" id="ARBA00023014"/>
    </source>
</evidence>
<reference evidence="5 6" key="1">
    <citation type="submission" date="2018-11" db="EMBL/GenBank/DDBJ databases">
        <title>Gordonia insulae sp. nov., isolated from an island soil.</title>
        <authorList>
            <person name="Kim Y.S."/>
            <person name="Kim S.B."/>
        </authorList>
    </citation>
    <scope>NUCLEOTIDE SEQUENCE [LARGE SCALE GENOMIC DNA]</scope>
    <source>
        <strain evidence="5 6">MMS17-SY073</strain>
    </source>
</reference>
<dbReference type="EMBL" id="CP033972">
    <property type="protein sequence ID" value="AZG46602.1"/>
    <property type="molecule type" value="Genomic_DNA"/>
</dbReference>
<dbReference type="PANTHER" id="PTHR30548">
    <property type="entry name" value="2-HYDROXYGLUTARYL-COA DEHYDRATASE, D-COMPONENT-RELATED"/>
    <property type="match status" value="1"/>
</dbReference>
<comment type="similarity">
    <text evidence="1">Belongs to the FldB/FldC dehydratase alpha/beta subunit family.</text>
</comment>
<keyword evidence="5" id="KW-0456">Lyase</keyword>
<organism evidence="5 6">
    <name type="scientific">Gordonia insulae</name>
    <dbReference type="NCBI Taxonomy" id="2420509"/>
    <lineage>
        <taxon>Bacteria</taxon>
        <taxon>Bacillati</taxon>
        <taxon>Actinomycetota</taxon>
        <taxon>Actinomycetes</taxon>
        <taxon>Mycobacteriales</taxon>
        <taxon>Gordoniaceae</taxon>
        <taxon>Gordonia</taxon>
    </lineage>
</organism>
<name>A0A3G8JQ05_9ACTN</name>
<keyword evidence="2" id="KW-0479">Metal-binding</keyword>
<dbReference type="Gene3D" id="1.20.1270.370">
    <property type="match status" value="1"/>
</dbReference>
<keyword evidence="4" id="KW-0411">Iron-sulfur</keyword>
<dbReference type="GO" id="GO:0046872">
    <property type="term" value="F:metal ion binding"/>
    <property type="evidence" value="ECO:0007669"/>
    <property type="project" value="UniProtKB-KW"/>
</dbReference>
<evidence type="ECO:0000256" key="3">
    <source>
        <dbReference type="ARBA" id="ARBA00023004"/>
    </source>
</evidence>
<dbReference type="AlphaFoldDB" id="A0A3G8JQ05"/>
<dbReference type="EC" id="4.2.1.-" evidence="5"/>
<dbReference type="InterPro" id="IPR010327">
    <property type="entry name" value="FldB/FldC_alpha/beta"/>
</dbReference>
<evidence type="ECO:0000313" key="6">
    <source>
        <dbReference type="Proteomes" id="UP000271469"/>
    </source>
</evidence>
<evidence type="ECO:0000256" key="2">
    <source>
        <dbReference type="ARBA" id="ARBA00022723"/>
    </source>
</evidence>
<protein>
    <submittedName>
        <fullName evidence="5">(R)-phenyllactyl-CoA dehydratase beta subunit</fullName>
        <ecNumber evidence="5">4.2.1.-</ecNumber>
    </submittedName>
</protein>
<evidence type="ECO:0000256" key="1">
    <source>
        <dbReference type="ARBA" id="ARBA00005806"/>
    </source>
</evidence>
<dbReference type="GO" id="GO:0016836">
    <property type="term" value="F:hydro-lyase activity"/>
    <property type="evidence" value="ECO:0007669"/>
    <property type="project" value="UniProtKB-ARBA"/>
</dbReference>
<sequence length="387" mass="43397">MPSTFTQAMATLGAAAEFPNTYVAQWKQRTGGKAIGLFPMNFPAELAHAAGVLPVIIQEDREPITAGRNLLGEFNCGYTRNLADQAALGRLDVYDGFFQADHCIQLLGAVDVVREDEPDKPVYFGQLMSSMGDEWTFPQVLEKMNDFRVELEKFTGRAVSDDDIANSIEIFDENRRLMRSIFDQRRHGDAALAPDQIQVLVKSSMIMDKQEHTELLREVMAEHGPVPRDDRIRVHLSGHFCHAPNPELLKVIEDSGAIVVDDDLFHGTRYVSTDVGSTDDPMAALASVYLRRNSAVPCPTRVQHDVDWDRFLVDSVIASGAQGVIVLMAKFCEPHMLFYPELRKALEARSIPLLLIETEHEGLPLESIRTRVEALVERIRRKQLTTV</sequence>